<keyword evidence="1" id="KW-1133">Transmembrane helix</keyword>
<protein>
    <submittedName>
        <fullName evidence="3">DUF3592 domain-containing protein</fullName>
    </submittedName>
</protein>
<organism evidence="3 4">
    <name type="scientific">Rubritalea tangerina</name>
    <dbReference type="NCBI Taxonomy" id="430798"/>
    <lineage>
        <taxon>Bacteria</taxon>
        <taxon>Pseudomonadati</taxon>
        <taxon>Verrucomicrobiota</taxon>
        <taxon>Verrucomicrobiia</taxon>
        <taxon>Verrucomicrobiales</taxon>
        <taxon>Rubritaleaceae</taxon>
        <taxon>Rubritalea</taxon>
    </lineage>
</organism>
<dbReference type="Pfam" id="PF12158">
    <property type="entry name" value="DUF3592"/>
    <property type="match status" value="1"/>
</dbReference>
<evidence type="ECO:0000313" key="3">
    <source>
        <dbReference type="EMBL" id="MFD2160633.1"/>
    </source>
</evidence>
<keyword evidence="1" id="KW-0472">Membrane</keyword>
<dbReference type="EMBL" id="JBHUJB010000089">
    <property type="protein sequence ID" value="MFD2160633.1"/>
    <property type="molecule type" value="Genomic_DNA"/>
</dbReference>
<feature type="domain" description="DUF3592" evidence="2">
    <location>
        <begin position="48"/>
        <end position="137"/>
    </location>
</feature>
<dbReference type="Proteomes" id="UP001597389">
    <property type="component" value="Unassembled WGS sequence"/>
</dbReference>
<reference evidence="4" key="1">
    <citation type="journal article" date="2019" name="Int. J. Syst. Evol. Microbiol.">
        <title>The Global Catalogue of Microorganisms (GCM) 10K type strain sequencing project: providing services to taxonomists for standard genome sequencing and annotation.</title>
        <authorList>
            <consortium name="The Broad Institute Genomics Platform"/>
            <consortium name="The Broad Institute Genome Sequencing Center for Infectious Disease"/>
            <person name="Wu L."/>
            <person name="Ma J."/>
        </authorList>
    </citation>
    <scope>NUCLEOTIDE SEQUENCE [LARGE SCALE GENOMIC DNA]</scope>
    <source>
        <strain evidence="4">CCUG 57942</strain>
    </source>
</reference>
<keyword evidence="1" id="KW-0812">Transmembrane</keyword>
<keyword evidence="4" id="KW-1185">Reference proteome</keyword>
<accession>A0ABW4ZF31</accession>
<evidence type="ECO:0000259" key="2">
    <source>
        <dbReference type="Pfam" id="PF12158"/>
    </source>
</evidence>
<evidence type="ECO:0000313" key="4">
    <source>
        <dbReference type="Proteomes" id="UP001597389"/>
    </source>
</evidence>
<gene>
    <name evidence="3" type="ORF">ACFSW8_17140</name>
</gene>
<dbReference type="RefSeq" id="WP_377178856.1">
    <property type="nucleotide sequence ID" value="NZ_JBHUJB010000089.1"/>
</dbReference>
<feature type="transmembrane region" description="Helical" evidence="1">
    <location>
        <begin position="12"/>
        <end position="33"/>
    </location>
</feature>
<feature type="transmembrane region" description="Helical" evidence="1">
    <location>
        <begin position="145"/>
        <end position="167"/>
    </location>
</feature>
<comment type="caution">
    <text evidence="3">The sequence shown here is derived from an EMBL/GenBank/DDBJ whole genome shotgun (WGS) entry which is preliminary data.</text>
</comment>
<proteinExistence type="predicted"/>
<evidence type="ECO:0000256" key="1">
    <source>
        <dbReference type="SAM" id="Phobius"/>
    </source>
</evidence>
<dbReference type="InterPro" id="IPR021994">
    <property type="entry name" value="DUF3592"/>
</dbReference>
<name>A0ABW4ZF31_9BACT</name>
<sequence length="169" mass="19212">MKKESTSKAGAIYLFGIGLFLFFLGAGFCWLLAKSFRNAVDTRKWVETPCLVVQSEVEKRSAKHIAPEYRWLVTYTYQYEGKHYTSALFKPIDEERGQRWGKSIEKVKKRIEEYPIDLQTTCYVNPDEPELAVLEHDTKAAGYSIWFPALFSIGGIGMMVGAVRGAAKK</sequence>